<dbReference type="Proteomes" id="UP000836841">
    <property type="component" value="Chromosome 2"/>
</dbReference>
<evidence type="ECO:0000313" key="1">
    <source>
        <dbReference type="EMBL" id="CAH2045538.1"/>
    </source>
</evidence>
<feature type="non-terminal residue" evidence="1">
    <location>
        <position position="182"/>
    </location>
</feature>
<reference evidence="1 2" key="1">
    <citation type="submission" date="2022-03" db="EMBL/GenBank/DDBJ databases">
        <authorList>
            <person name="Nunn A."/>
            <person name="Chopra R."/>
            <person name="Nunn A."/>
            <person name="Contreras Garrido A."/>
        </authorList>
    </citation>
    <scope>NUCLEOTIDE SEQUENCE [LARGE SCALE GENOMIC DNA]</scope>
</reference>
<dbReference type="AlphaFoldDB" id="A0AAU9RQ59"/>
<keyword evidence="2" id="KW-1185">Reference proteome</keyword>
<gene>
    <name evidence="1" type="ORF">TAV2_LOCUS5307</name>
</gene>
<organism evidence="1 2">
    <name type="scientific">Thlaspi arvense</name>
    <name type="common">Field penny-cress</name>
    <dbReference type="NCBI Taxonomy" id="13288"/>
    <lineage>
        <taxon>Eukaryota</taxon>
        <taxon>Viridiplantae</taxon>
        <taxon>Streptophyta</taxon>
        <taxon>Embryophyta</taxon>
        <taxon>Tracheophyta</taxon>
        <taxon>Spermatophyta</taxon>
        <taxon>Magnoliopsida</taxon>
        <taxon>eudicotyledons</taxon>
        <taxon>Gunneridae</taxon>
        <taxon>Pentapetalae</taxon>
        <taxon>rosids</taxon>
        <taxon>malvids</taxon>
        <taxon>Brassicales</taxon>
        <taxon>Brassicaceae</taxon>
        <taxon>Thlaspideae</taxon>
        <taxon>Thlaspi</taxon>
    </lineage>
</organism>
<accession>A0AAU9RQ59</accession>
<evidence type="ECO:0000313" key="2">
    <source>
        <dbReference type="Proteomes" id="UP000836841"/>
    </source>
</evidence>
<dbReference type="EMBL" id="OU466858">
    <property type="protein sequence ID" value="CAH2045538.1"/>
    <property type="molecule type" value="Genomic_DNA"/>
</dbReference>
<proteinExistence type="predicted"/>
<sequence length="182" mass="21142">PPYYNLRELLYTFFNGFLLIILQSFHHYNSSSLLHINFSCRECKAESGDPLCHNNKEAQKLKLIATPIDLSGEHDRCFLTVVHSLGSCFRTRPKSVSVYPQVLFWLPVICTFYQTRSNFNNLTSKCLPEDPWRKFPFSCFIAMVSALSTLMVDSFSMSAYKKRAIKRDPRVQQVNPIKDRFN</sequence>
<name>A0AAU9RQ59_THLAR</name>
<protein>
    <submittedName>
        <fullName evidence="1">Uncharacterized protein</fullName>
    </submittedName>
</protein>